<dbReference type="EMBL" id="BDGG01000001">
    <property type="protein sequence ID" value="GAU89656.1"/>
    <property type="molecule type" value="Genomic_DNA"/>
</dbReference>
<name>A0A1D1UIX4_RAMVA</name>
<gene>
    <name evidence="5" type="primary">RvY_02184-1</name>
    <name evidence="5" type="synonym">RvY_02184.1</name>
    <name evidence="5" type="ORF">RvY_02184</name>
</gene>
<keyword evidence="1" id="KW-0433">Leucine-rich repeat</keyword>
<dbReference type="SMART" id="SM00369">
    <property type="entry name" value="LRR_TYP"/>
    <property type="match status" value="5"/>
</dbReference>
<evidence type="ECO:0000256" key="4">
    <source>
        <dbReference type="SAM" id="SignalP"/>
    </source>
</evidence>
<accession>A0A1D1UIX4</accession>
<dbReference type="STRING" id="947166.A0A1D1UIX4"/>
<feature type="signal peptide" evidence="4">
    <location>
        <begin position="1"/>
        <end position="23"/>
    </location>
</feature>
<keyword evidence="2" id="KW-0677">Repeat</keyword>
<dbReference type="PANTHER" id="PTHR24366:SF96">
    <property type="entry name" value="LEUCINE RICH REPEAT CONTAINING 53"/>
    <property type="match status" value="1"/>
</dbReference>
<evidence type="ECO:0000256" key="1">
    <source>
        <dbReference type="ARBA" id="ARBA00022614"/>
    </source>
</evidence>
<dbReference type="PROSITE" id="PS51450">
    <property type="entry name" value="LRR"/>
    <property type="match status" value="2"/>
</dbReference>
<feature type="transmembrane region" description="Helical" evidence="3">
    <location>
        <begin position="546"/>
        <end position="569"/>
    </location>
</feature>
<dbReference type="OrthoDB" id="1055097at2759"/>
<dbReference type="InterPro" id="IPR001611">
    <property type="entry name" value="Leu-rich_rpt"/>
</dbReference>
<evidence type="ECO:0000313" key="6">
    <source>
        <dbReference type="Proteomes" id="UP000186922"/>
    </source>
</evidence>
<dbReference type="Proteomes" id="UP000186922">
    <property type="component" value="Unassembled WGS sequence"/>
</dbReference>
<dbReference type="InterPro" id="IPR032675">
    <property type="entry name" value="LRR_dom_sf"/>
</dbReference>
<keyword evidence="3" id="KW-0812">Transmembrane</keyword>
<dbReference type="Pfam" id="PF13855">
    <property type="entry name" value="LRR_8"/>
    <property type="match status" value="2"/>
</dbReference>
<protein>
    <recommendedName>
        <fullName evidence="7">LRRCT domain-containing protein</fullName>
    </recommendedName>
</protein>
<evidence type="ECO:0008006" key="7">
    <source>
        <dbReference type="Google" id="ProtNLM"/>
    </source>
</evidence>
<evidence type="ECO:0000313" key="5">
    <source>
        <dbReference type="EMBL" id="GAU89656.1"/>
    </source>
</evidence>
<dbReference type="PANTHER" id="PTHR24366">
    <property type="entry name" value="IG(IMMUNOGLOBULIN) AND LRR(LEUCINE RICH REPEAT) DOMAINS"/>
    <property type="match status" value="1"/>
</dbReference>
<proteinExistence type="predicted"/>
<organism evidence="5 6">
    <name type="scientific">Ramazzottius varieornatus</name>
    <name type="common">Water bear</name>
    <name type="synonym">Tardigrade</name>
    <dbReference type="NCBI Taxonomy" id="947166"/>
    <lineage>
        <taxon>Eukaryota</taxon>
        <taxon>Metazoa</taxon>
        <taxon>Ecdysozoa</taxon>
        <taxon>Tardigrada</taxon>
        <taxon>Eutardigrada</taxon>
        <taxon>Parachela</taxon>
        <taxon>Hypsibioidea</taxon>
        <taxon>Ramazzottiidae</taxon>
        <taxon>Ramazzottius</taxon>
    </lineage>
</organism>
<reference evidence="5 6" key="1">
    <citation type="journal article" date="2016" name="Nat. Commun.">
        <title>Extremotolerant tardigrade genome and improved radiotolerance of human cultured cells by tardigrade-unique protein.</title>
        <authorList>
            <person name="Hashimoto T."/>
            <person name="Horikawa D.D."/>
            <person name="Saito Y."/>
            <person name="Kuwahara H."/>
            <person name="Kozuka-Hata H."/>
            <person name="Shin-I T."/>
            <person name="Minakuchi Y."/>
            <person name="Ohishi K."/>
            <person name="Motoyama A."/>
            <person name="Aizu T."/>
            <person name="Enomoto A."/>
            <person name="Kondo K."/>
            <person name="Tanaka S."/>
            <person name="Hara Y."/>
            <person name="Koshikawa S."/>
            <person name="Sagara H."/>
            <person name="Miura T."/>
            <person name="Yokobori S."/>
            <person name="Miyagawa K."/>
            <person name="Suzuki Y."/>
            <person name="Kubo T."/>
            <person name="Oyama M."/>
            <person name="Kohara Y."/>
            <person name="Fujiyama A."/>
            <person name="Arakawa K."/>
            <person name="Katayama T."/>
            <person name="Toyoda A."/>
            <person name="Kunieda T."/>
        </authorList>
    </citation>
    <scope>NUCLEOTIDE SEQUENCE [LARGE SCALE GENOMIC DNA]</scope>
    <source>
        <strain evidence="5 6">YOKOZUNA-1</strain>
    </source>
</reference>
<keyword evidence="3" id="KW-0472">Membrane</keyword>
<dbReference type="Gene3D" id="3.80.10.10">
    <property type="entry name" value="Ribonuclease Inhibitor"/>
    <property type="match status" value="2"/>
</dbReference>
<sequence length="604" mass="67076">MEIQWGPNLLILLCLLSIQLVLGQYPLLDFSRPQSNGTLSPSNWTTCPGSLQTLPVSNCSCYLIDEDDLFFQCENVGWNHVQTILYHFEQSGILQEFFLYVRDFVGDMGKFAYTSAMNVTAIPGASQNDTVGLYWSGLYIDGAPEVRTIAELQWAQHLREIVLRNFPSLSAADSNVLPINLQTLVLRETAIREVDINSTLARLSNLTHLEISHSLSSLSIPSFGSDSSMAEPSFSPLHLAGIQTLILRNNSLRDLPADLLAGMSSLHSIDLSHNQLSTLPSSFFHDTFALEEVYLQNNSLSQLTSDSFHTTPYLSILDLSHNALTIPSQLINRHTRRVEIVNMRNNRIDEINEGNFAGWNSVRILNLANNTISSLRRGSFRGLHNLDMLDLSHNSISEVAAGSFEGLSSVHYIDLRSNMMRVIYAGFLEGIRLEYSGLTVDLDVSDNKIRIIEEGAANVSALSENGTHVVLHLNGNSLLCSCRNVWMGRYLSTANTSMLPVELDTGSTAMYCVDSREMMVRDITALTEDNCSVEEPRLFTTALEGIFLAGSILFLLTIVVTLAVLCISLHRRPSSSRTFYPAAYYNPDIYEPSIEIKSISTTTL</sequence>
<dbReference type="InterPro" id="IPR003591">
    <property type="entry name" value="Leu-rich_rpt_typical-subtyp"/>
</dbReference>
<evidence type="ECO:0000256" key="2">
    <source>
        <dbReference type="ARBA" id="ARBA00022737"/>
    </source>
</evidence>
<dbReference type="PRINTS" id="PR00019">
    <property type="entry name" value="LEURICHRPT"/>
</dbReference>
<evidence type="ECO:0000256" key="3">
    <source>
        <dbReference type="SAM" id="Phobius"/>
    </source>
</evidence>
<comment type="caution">
    <text evidence="5">The sequence shown here is derived from an EMBL/GenBank/DDBJ whole genome shotgun (WGS) entry which is preliminary data.</text>
</comment>
<keyword evidence="3" id="KW-1133">Transmembrane helix</keyword>
<feature type="chain" id="PRO_5008897258" description="LRRCT domain-containing protein" evidence="4">
    <location>
        <begin position="24"/>
        <end position="604"/>
    </location>
</feature>
<keyword evidence="6" id="KW-1185">Reference proteome</keyword>
<dbReference type="AlphaFoldDB" id="A0A1D1UIX4"/>
<keyword evidence="4" id="KW-0732">Signal</keyword>
<dbReference type="SUPFAM" id="SSF52058">
    <property type="entry name" value="L domain-like"/>
    <property type="match status" value="1"/>
</dbReference>